<dbReference type="Gene3D" id="2.60.40.1280">
    <property type="match status" value="1"/>
</dbReference>
<dbReference type="Gene3D" id="2.60.40.740">
    <property type="match status" value="1"/>
</dbReference>
<evidence type="ECO:0000256" key="4">
    <source>
        <dbReference type="ARBA" id="ARBA00022729"/>
    </source>
</evidence>
<dbReference type="InterPro" id="IPR011252">
    <property type="entry name" value="Fibrogen-bd_dom1"/>
</dbReference>
<reference evidence="7 8" key="1">
    <citation type="submission" date="2019-07" db="EMBL/GenBank/DDBJ databases">
        <title>Whole genome shotgun sequence of Lactobacillus diolivorans NBRC 107869.</title>
        <authorList>
            <person name="Hosoyama A."/>
            <person name="Uohara A."/>
            <person name="Ohji S."/>
            <person name="Ichikawa N."/>
        </authorList>
    </citation>
    <scope>NUCLEOTIDE SEQUENCE [LARGE SCALE GENOMIC DNA]</scope>
    <source>
        <strain evidence="7 8">NBRC 107869</strain>
    </source>
</reference>
<keyword evidence="4" id="KW-0732">Signal</keyword>
<organism evidence="7 8">
    <name type="scientific">Lentilactobacillus diolivorans</name>
    <dbReference type="NCBI Taxonomy" id="179838"/>
    <lineage>
        <taxon>Bacteria</taxon>
        <taxon>Bacillati</taxon>
        <taxon>Bacillota</taxon>
        <taxon>Bacilli</taxon>
        <taxon>Lactobacillales</taxon>
        <taxon>Lactobacillaceae</taxon>
        <taxon>Lentilactobacillus</taxon>
    </lineage>
</organism>
<protein>
    <recommendedName>
        <fullName evidence="6">SDR-like Ig domain-containing protein</fullName>
    </recommendedName>
</protein>
<evidence type="ECO:0000256" key="1">
    <source>
        <dbReference type="ARBA" id="ARBA00004168"/>
    </source>
</evidence>
<evidence type="ECO:0000256" key="3">
    <source>
        <dbReference type="ARBA" id="ARBA00022525"/>
    </source>
</evidence>
<keyword evidence="8" id="KW-1185">Reference proteome</keyword>
<evidence type="ECO:0000313" key="7">
    <source>
        <dbReference type="EMBL" id="GEP23943.1"/>
    </source>
</evidence>
<dbReference type="Pfam" id="PF17961">
    <property type="entry name" value="Big_8"/>
    <property type="match status" value="1"/>
</dbReference>
<comment type="caution">
    <text evidence="7">The sequence shown here is derived from an EMBL/GenBank/DDBJ whole genome shotgun (WGS) entry which is preliminary data.</text>
</comment>
<keyword evidence="3" id="KW-0964">Secreted</keyword>
<dbReference type="EMBL" id="BKAB01000021">
    <property type="protein sequence ID" value="GEP23943.1"/>
    <property type="molecule type" value="Genomic_DNA"/>
</dbReference>
<evidence type="ECO:0000256" key="5">
    <source>
        <dbReference type="ARBA" id="ARBA00023088"/>
    </source>
</evidence>
<dbReference type="SUPFAM" id="SSF49401">
    <property type="entry name" value="Bacterial adhesins"/>
    <property type="match status" value="2"/>
</dbReference>
<proteinExistence type="predicted"/>
<evidence type="ECO:0000259" key="6">
    <source>
        <dbReference type="Pfam" id="PF17961"/>
    </source>
</evidence>
<name>A0ABQ0XF22_9LACO</name>
<evidence type="ECO:0000256" key="2">
    <source>
        <dbReference type="ARBA" id="ARBA00022512"/>
    </source>
</evidence>
<feature type="domain" description="SDR-like Ig" evidence="6">
    <location>
        <begin position="76"/>
        <end position="160"/>
    </location>
</feature>
<keyword evidence="2" id="KW-0134">Cell wall</keyword>
<sequence>MITEFNKINTGRFWKWLSILLLFISFCTSLSFHPQIAKAADITSSISGISGTSPTAIDTATNAPAKISDSKNWSPYDNYQLTYNFTIKDGTNVQKGDTAKVALPAGTKFSSQQSFNIMSLDGKDIVGTFQANAGDNFGTITFSDYFSKNPNKMAGNLSFTIIGSHDPGGGGTGGTSYIGKRGWGQDGTWLDNKPYGLDKNGRYQYVVWDLQVNPDSKSLTDVSINDTLDNLNQETMLPSTLYVTSNSKPATTYKEGTNYAIDYQPNKTDPTSFTIKWLSPTPLKDPVNIEYLSQINKNSPYLQNGSGITLTNTASISGND</sequence>
<keyword evidence="5" id="KW-0572">Peptidoglycan-anchor</keyword>
<dbReference type="Proteomes" id="UP000321409">
    <property type="component" value="Unassembled WGS sequence"/>
</dbReference>
<dbReference type="InterPro" id="IPR041171">
    <property type="entry name" value="SDR_Ig"/>
</dbReference>
<gene>
    <name evidence="7" type="ORF">LDI01_15360</name>
</gene>
<dbReference type="InterPro" id="IPR008966">
    <property type="entry name" value="Adhesion_dom_sf"/>
</dbReference>
<evidence type="ECO:0000313" key="8">
    <source>
        <dbReference type="Proteomes" id="UP000321409"/>
    </source>
</evidence>
<accession>A0ABQ0XF22</accession>
<comment type="subcellular location">
    <subcellularLocation>
        <location evidence="1">Secreted</location>
        <location evidence="1">Cell wall</location>
        <topology evidence="1">Peptidoglycan-anchor</topology>
    </subcellularLocation>
</comment>